<accession>A0A5M8FFU8</accession>
<dbReference type="PRINTS" id="PR00081">
    <property type="entry name" value="GDHRDH"/>
</dbReference>
<evidence type="ECO:0000313" key="3">
    <source>
        <dbReference type="EMBL" id="KAA6183577.1"/>
    </source>
</evidence>
<keyword evidence="2 3" id="KW-0560">Oxidoreductase</keyword>
<comment type="similarity">
    <text evidence="1">Belongs to the short-chain dehydrogenases/reductases (SDR) family.</text>
</comment>
<dbReference type="InterPro" id="IPR002347">
    <property type="entry name" value="SDR_fam"/>
</dbReference>
<gene>
    <name evidence="3" type="ORF">F2Q65_15410</name>
</gene>
<dbReference type="NCBIfam" id="NF006598">
    <property type="entry name" value="PRK09135.1"/>
    <property type="match status" value="1"/>
</dbReference>
<dbReference type="PANTHER" id="PTHR43639:SF1">
    <property type="entry name" value="SHORT-CHAIN DEHYDROGENASE_REDUCTASE FAMILY PROTEIN"/>
    <property type="match status" value="1"/>
</dbReference>
<dbReference type="GO" id="GO:0047040">
    <property type="term" value="F:pteridine reductase activity"/>
    <property type="evidence" value="ECO:0007669"/>
    <property type="project" value="UniProtKB-EC"/>
</dbReference>
<reference evidence="3 4" key="1">
    <citation type="submission" date="2019-09" db="EMBL/GenBank/DDBJ databases">
        <title>Whole-genome sequence of the purple sulfur bacterium Thiohalocapsa marina DSM 19078.</title>
        <authorList>
            <person name="Kyndt J.A."/>
            <person name="Meyer T.E."/>
        </authorList>
    </citation>
    <scope>NUCLEOTIDE SEQUENCE [LARGE SCALE GENOMIC DNA]</scope>
    <source>
        <strain evidence="3 4">DSM 19078</strain>
    </source>
</reference>
<organism evidence="3 4">
    <name type="scientific">Thiohalocapsa marina</name>
    <dbReference type="NCBI Taxonomy" id="424902"/>
    <lineage>
        <taxon>Bacteria</taxon>
        <taxon>Pseudomonadati</taxon>
        <taxon>Pseudomonadota</taxon>
        <taxon>Gammaproteobacteria</taxon>
        <taxon>Chromatiales</taxon>
        <taxon>Chromatiaceae</taxon>
        <taxon>Thiohalocapsa</taxon>
    </lineage>
</organism>
<comment type="caution">
    <text evidence="3">The sequence shown here is derived from an EMBL/GenBank/DDBJ whole genome shotgun (WGS) entry which is preliminary data.</text>
</comment>
<protein>
    <submittedName>
        <fullName evidence="3">Pteridine reductase</fullName>
        <ecNumber evidence="3">1.5.1.33</ecNumber>
    </submittedName>
</protein>
<dbReference type="PANTHER" id="PTHR43639">
    <property type="entry name" value="OXIDOREDUCTASE, SHORT-CHAIN DEHYDROGENASE/REDUCTASE FAMILY (AFU_ORTHOLOGUE AFUA_5G02870)"/>
    <property type="match status" value="1"/>
</dbReference>
<evidence type="ECO:0000256" key="2">
    <source>
        <dbReference type="ARBA" id="ARBA00023002"/>
    </source>
</evidence>
<dbReference type="SUPFAM" id="SSF51735">
    <property type="entry name" value="NAD(P)-binding Rossmann-fold domains"/>
    <property type="match status" value="1"/>
</dbReference>
<dbReference type="OrthoDB" id="9793499at2"/>
<evidence type="ECO:0000256" key="1">
    <source>
        <dbReference type="ARBA" id="ARBA00006484"/>
    </source>
</evidence>
<dbReference type="Pfam" id="PF13561">
    <property type="entry name" value="adh_short_C2"/>
    <property type="match status" value="1"/>
</dbReference>
<dbReference type="EC" id="1.5.1.33" evidence="3"/>
<dbReference type="Proteomes" id="UP000322981">
    <property type="component" value="Unassembled WGS sequence"/>
</dbReference>
<name>A0A5M8FFU8_9GAMM</name>
<dbReference type="FunFam" id="3.40.50.720:FF:000084">
    <property type="entry name" value="Short-chain dehydrogenase reductase"/>
    <property type="match status" value="1"/>
</dbReference>
<proteinExistence type="inferred from homology"/>
<dbReference type="PRINTS" id="PR00080">
    <property type="entry name" value="SDRFAMILY"/>
</dbReference>
<evidence type="ECO:0000313" key="4">
    <source>
        <dbReference type="Proteomes" id="UP000322981"/>
    </source>
</evidence>
<dbReference type="AlphaFoldDB" id="A0A5M8FFU8"/>
<dbReference type="InterPro" id="IPR036291">
    <property type="entry name" value="NAD(P)-bd_dom_sf"/>
</dbReference>
<dbReference type="RefSeq" id="WP_150094301.1">
    <property type="nucleotide sequence ID" value="NZ_VWXX01000031.1"/>
</dbReference>
<sequence length="256" mass="27086">MNPAQTSEPNTDLRGKVALITGGAQRIGGQIARLLHAEGADIVLHYRRSAAAAQALAADLNSLRADSVRTVQADLLDDDAPAHLMQAVSAFRGRLDILVNNASSFYPTPLDQATQAHWHELMGANLKAPFFLAQAAASLLRAAGGCIINLVDIHAERPLTDHPIYSMAKAGNAMMVKALAGELGPEVRVNGVAPGAILWPEQGLSDDARREILARTALGRAGSPADIARTLLFLVRDAPYITGQIIAVDGGRTIQQ</sequence>
<keyword evidence="4" id="KW-1185">Reference proteome</keyword>
<dbReference type="EMBL" id="VWXX01000031">
    <property type="protein sequence ID" value="KAA6183577.1"/>
    <property type="molecule type" value="Genomic_DNA"/>
</dbReference>
<dbReference type="Gene3D" id="3.40.50.720">
    <property type="entry name" value="NAD(P)-binding Rossmann-like Domain"/>
    <property type="match status" value="1"/>
</dbReference>